<dbReference type="EMBL" id="RCIW01000006">
    <property type="protein sequence ID" value="RLP11098.1"/>
    <property type="molecule type" value="Genomic_DNA"/>
</dbReference>
<sequence>MHETSSGPHVMSGAATDMRSRDERARDRHAPCSTIARASGEQLIATATPYDRFVLVEVQAPWPGDMRTPPWMRSDWSPERVGALNRAIAGAEAAGVRAKFVALAPDRQYSVPGNPRAIILERHAGHCIRWVRQEFFLGEEDGLDQMCAVAGGPLGQDGFRVGRVRELLICAHGQVDSCCGRLGVRLHRAARQMLGGDTTTRVWRCSAIGGHRFAPTALDFPSGRMWGHLVEDDLPVLLTGREIDPIWDRYRGAVGLDTRAEQAVEGELLRRYGPALVDAELVFRVEDGYVDVSVDLVGIHDRYRMVVITGEPRMVVANCKGMTSPVTPISVS</sequence>
<gene>
    <name evidence="2" type="ORF">D7U36_04815</name>
</gene>
<dbReference type="Proteomes" id="UP000279336">
    <property type="component" value="Unassembled WGS sequence"/>
</dbReference>
<feature type="compositionally biased region" description="Basic and acidic residues" evidence="1">
    <location>
        <begin position="18"/>
        <end position="30"/>
    </location>
</feature>
<reference evidence="2 3" key="1">
    <citation type="submission" date="2018-10" db="EMBL/GenBank/DDBJ databases">
        <title>Propionibacterium australiense Genome Sequencing and Assembly.</title>
        <authorList>
            <person name="Bernier A.-M."/>
            <person name="Bernard K."/>
        </authorList>
    </citation>
    <scope>NUCLEOTIDE SEQUENCE [LARGE SCALE GENOMIC DNA]</scope>
    <source>
        <strain evidence="2 3">NML98A078</strain>
    </source>
</reference>
<organism evidence="2 3">
    <name type="scientific">Propionibacterium australiense</name>
    <dbReference type="NCBI Taxonomy" id="119981"/>
    <lineage>
        <taxon>Bacteria</taxon>
        <taxon>Bacillati</taxon>
        <taxon>Actinomycetota</taxon>
        <taxon>Actinomycetes</taxon>
        <taxon>Propionibacteriales</taxon>
        <taxon>Propionibacteriaceae</taxon>
        <taxon>Propionibacterium</taxon>
    </lineage>
</organism>
<name>A0A8B3FMX6_9ACTN</name>
<evidence type="ECO:0008006" key="4">
    <source>
        <dbReference type="Google" id="ProtNLM"/>
    </source>
</evidence>
<dbReference type="AlphaFoldDB" id="A0A8B3FMX6"/>
<dbReference type="Pfam" id="PF06999">
    <property type="entry name" value="Suc_Fer-like"/>
    <property type="match status" value="1"/>
</dbReference>
<dbReference type="SUPFAM" id="SSF52833">
    <property type="entry name" value="Thioredoxin-like"/>
    <property type="match status" value="1"/>
</dbReference>
<proteinExistence type="predicted"/>
<feature type="region of interest" description="Disordered" evidence="1">
    <location>
        <begin position="1"/>
        <end position="32"/>
    </location>
</feature>
<evidence type="ECO:0000256" key="1">
    <source>
        <dbReference type="SAM" id="MobiDB-lite"/>
    </source>
</evidence>
<evidence type="ECO:0000313" key="2">
    <source>
        <dbReference type="EMBL" id="RLP11098.1"/>
    </source>
</evidence>
<protein>
    <recommendedName>
        <fullName evidence="4">Sucrase/ferredoxin-like</fullName>
    </recommendedName>
</protein>
<dbReference type="OrthoDB" id="3399139at2"/>
<dbReference type="RefSeq" id="WP_121588034.1">
    <property type="nucleotide sequence ID" value="NZ_RCIW01000006.1"/>
</dbReference>
<dbReference type="InterPro" id="IPR009737">
    <property type="entry name" value="Aim32/Apd1-like"/>
</dbReference>
<evidence type="ECO:0000313" key="3">
    <source>
        <dbReference type="Proteomes" id="UP000279336"/>
    </source>
</evidence>
<comment type="caution">
    <text evidence="2">The sequence shown here is derived from an EMBL/GenBank/DDBJ whole genome shotgun (WGS) entry which is preliminary data.</text>
</comment>
<dbReference type="InterPro" id="IPR036249">
    <property type="entry name" value="Thioredoxin-like_sf"/>
</dbReference>
<accession>A0A8B3FMX6</accession>